<dbReference type="SUPFAM" id="SSF51735">
    <property type="entry name" value="NAD(P)-binding Rossmann-fold domains"/>
    <property type="match status" value="1"/>
</dbReference>
<dbReference type="InterPro" id="IPR002347">
    <property type="entry name" value="SDR_fam"/>
</dbReference>
<evidence type="ECO:0000256" key="1">
    <source>
        <dbReference type="ARBA" id="ARBA00023002"/>
    </source>
</evidence>
<gene>
    <name evidence="3" type="ORF">JR316_008855</name>
</gene>
<dbReference type="AlphaFoldDB" id="A0A8H7XS04"/>
<organism evidence="3">
    <name type="scientific">Psilocybe cubensis</name>
    <name type="common">Psychedelic mushroom</name>
    <name type="synonym">Stropharia cubensis</name>
    <dbReference type="NCBI Taxonomy" id="181762"/>
    <lineage>
        <taxon>Eukaryota</taxon>
        <taxon>Fungi</taxon>
        <taxon>Dikarya</taxon>
        <taxon>Basidiomycota</taxon>
        <taxon>Agaricomycotina</taxon>
        <taxon>Agaricomycetes</taxon>
        <taxon>Agaricomycetidae</taxon>
        <taxon>Agaricales</taxon>
        <taxon>Agaricineae</taxon>
        <taxon>Strophariaceae</taxon>
        <taxon>Psilocybe</taxon>
    </lineage>
</organism>
<evidence type="ECO:0008006" key="4">
    <source>
        <dbReference type="Google" id="ProtNLM"/>
    </source>
</evidence>
<dbReference type="EMBL" id="JAFIQS010000008">
    <property type="protein sequence ID" value="KAG5166765.1"/>
    <property type="molecule type" value="Genomic_DNA"/>
</dbReference>
<dbReference type="PANTHER" id="PTHR43157">
    <property type="entry name" value="PHOSPHATIDYLINOSITOL-GLYCAN BIOSYNTHESIS CLASS F PROTEIN-RELATED"/>
    <property type="match status" value="1"/>
</dbReference>
<dbReference type="OrthoDB" id="542013at2759"/>
<evidence type="ECO:0000256" key="2">
    <source>
        <dbReference type="SAM" id="MobiDB-lite"/>
    </source>
</evidence>
<dbReference type="InterPro" id="IPR036291">
    <property type="entry name" value="NAD(P)-bd_dom_sf"/>
</dbReference>
<sequence length="396" mass="43850">MQLTIGQFISQQRSPVAPVIVRDLRGKTIIVTGANIGIGLETAKHFARMKPARLILACRSKERGDAAVEQIKKETGCENVELWILNLGEFASVKAFAERFEKEGGGRLDILVENAAILPSAKFETTPDGWETSFQVNYLATSLLALLLLPTMVQTAKEYDVTPRIVVVSSEVHYWAKIDPAILEAPNPLKAYGGLDNFTSKTQGNRYAETKLLNILFTRALNDRLNLDSTNDEASKEVLPDLTTDEPPASIIVNAVNPGYCYSNLRSTYTGPRAWFDWFMERVLARTAEEGSRQVVWAALGCDESENAAGGGSARQRTREREAKMKGAYISNASISEPSDYVIGEEGRKAQDLLWDNLLEELTKVDPEVEKIAKEYLTPPPKKQLDPLPESVFQGI</sequence>
<feature type="region of interest" description="Disordered" evidence="2">
    <location>
        <begin position="377"/>
        <end position="396"/>
    </location>
</feature>
<keyword evidence="1" id="KW-0560">Oxidoreductase</keyword>
<evidence type="ECO:0000313" key="3">
    <source>
        <dbReference type="EMBL" id="KAG5166765.1"/>
    </source>
</evidence>
<protein>
    <recommendedName>
        <fullName evidence="4">NAD(P)-binding protein</fullName>
    </recommendedName>
</protein>
<dbReference type="PANTHER" id="PTHR43157:SF31">
    <property type="entry name" value="PHOSPHATIDYLINOSITOL-GLYCAN BIOSYNTHESIS CLASS F PROTEIN"/>
    <property type="match status" value="1"/>
</dbReference>
<dbReference type="Pfam" id="PF00106">
    <property type="entry name" value="adh_short"/>
    <property type="match status" value="1"/>
</dbReference>
<accession>A0A8H7XS04</accession>
<proteinExistence type="predicted"/>
<reference evidence="3" key="1">
    <citation type="submission" date="2021-02" db="EMBL/GenBank/DDBJ databases">
        <title>Psilocybe cubensis genome.</title>
        <authorList>
            <person name="Mckernan K.J."/>
            <person name="Crawford S."/>
            <person name="Trippe A."/>
            <person name="Kane L.T."/>
            <person name="Mclaughlin S."/>
        </authorList>
    </citation>
    <scope>NUCLEOTIDE SEQUENCE [LARGE SCALE GENOMIC DNA]</scope>
    <source>
        <strain evidence="3">MGC-MH-2018</strain>
    </source>
</reference>
<dbReference type="GO" id="GO:0016491">
    <property type="term" value="F:oxidoreductase activity"/>
    <property type="evidence" value="ECO:0007669"/>
    <property type="project" value="UniProtKB-KW"/>
</dbReference>
<name>A0A8H7XS04_PSICU</name>
<dbReference type="PRINTS" id="PR00081">
    <property type="entry name" value="GDHRDH"/>
</dbReference>
<dbReference type="Gene3D" id="3.40.50.720">
    <property type="entry name" value="NAD(P)-binding Rossmann-like Domain"/>
    <property type="match status" value="1"/>
</dbReference>
<comment type="caution">
    <text evidence="3">The sequence shown here is derived from an EMBL/GenBank/DDBJ whole genome shotgun (WGS) entry which is preliminary data.</text>
</comment>